<geneLocation type="plasmid" evidence="3 5">
    <name>pRho-VOC14-C342</name>
</geneLocation>
<evidence type="ECO:0000259" key="1">
    <source>
        <dbReference type="Pfam" id="PF12973"/>
    </source>
</evidence>
<accession>A0AAX3YRC5</accession>
<dbReference type="SUPFAM" id="SSF51182">
    <property type="entry name" value="RmlC-like cupins"/>
    <property type="match status" value="1"/>
</dbReference>
<keyword evidence="4" id="KW-1185">Reference proteome</keyword>
<dbReference type="GO" id="GO:0051213">
    <property type="term" value="F:dioxygenase activity"/>
    <property type="evidence" value="ECO:0007669"/>
    <property type="project" value="UniProtKB-KW"/>
</dbReference>
<evidence type="ECO:0000313" key="3">
    <source>
        <dbReference type="EMBL" id="WLF51415.1"/>
    </source>
</evidence>
<proteinExistence type="predicted"/>
<dbReference type="EMBL" id="JAPWIS010000017">
    <property type="protein sequence ID" value="MCZ4587583.1"/>
    <property type="molecule type" value="Genomic_DNA"/>
</dbReference>
<dbReference type="RefSeq" id="WP_269591936.1">
    <property type="nucleotide sequence ID" value="NZ_CP130954.1"/>
</dbReference>
<keyword evidence="3" id="KW-0614">Plasmid</keyword>
<name>A0AAX3YRC5_RHOOP</name>
<evidence type="ECO:0000313" key="2">
    <source>
        <dbReference type="EMBL" id="MCZ4587583.1"/>
    </source>
</evidence>
<dbReference type="Proteomes" id="UP001066327">
    <property type="component" value="Unassembled WGS sequence"/>
</dbReference>
<reference evidence="2" key="1">
    <citation type="submission" date="2022-12" db="EMBL/GenBank/DDBJ databases">
        <authorList>
            <person name="Krivoruchko A.V."/>
            <person name="Elkin A."/>
        </authorList>
    </citation>
    <scope>NUCLEOTIDE SEQUENCE</scope>
    <source>
        <strain evidence="2">IEGM 249</strain>
    </source>
</reference>
<organism evidence="3 5">
    <name type="scientific">Rhodococcus opacus</name>
    <name type="common">Nocardia opaca</name>
    <dbReference type="NCBI Taxonomy" id="37919"/>
    <lineage>
        <taxon>Bacteria</taxon>
        <taxon>Bacillati</taxon>
        <taxon>Actinomycetota</taxon>
        <taxon>Actinomycetes</taxon>
        <taxon>Mycobacteriales</taxon>
        <taxon>Nocardiaceae</taxon>
        <taxon>Rhodococcus</taxon>
    </lineage>
</organism>
<sequence length="170" mass="19323">MTSLLGPDNSTLEQTLQDYQLPDAYLDGSEATSPWIPYGGPNMYTRYLSFDPRLGQAHTLLRSSVPASIGKHKHRSPITGYTLSGSWGYREYDWVAKAGDLVQESPGTIHTLYTDDPQGFSAYFVINGCIEFFDDDENVVDIHDVFWFIHHYLRHCKENGLPVNKDLFRS</sequence>
<gene>
    <name evidence="2" type="ORF">O4328_28510</name>
    <name evidence="3" type="ORF">Q5707_37745</name>
</gene>
<evidence type="ECO:0000313" key="4">
    <source>
        <dbReference type="Proteomes" id="UP001066327"/>
    </source>
</evidence>
<dbReference type="InterPro" id="IPR014710">
    <property type="entry name" value="RmlC-like_jellyroll"/>
</dbReference>
<dbReference type="InterPro" id="IPR025979">
    <property type="entry name" value="ChrR-like_cupin_dom"/>
</dbReference>
<reference evidence="3" key="2">
    <citation type="submission" date="2023-07" db="EMBL/GenBank/DDBJ databases">
        <title>Genomic analysis of Rhodococcus opacus VOC-14 with glycol ethers degradation activity.</title>
        <authorList>
            <person name="Narkevich D.A."/>
            <person name="Hlushen A.M."/>
            <person name="Akhremchuk A.E."/>
            <person name="Sikolenko M.A."/>
            <person name="Valentovich L.N."/>
        </authorList>
    </citation>
    <scope>NUCLEOTIDE SEQUENCE</scope>
    <source>
        <strain evidence="3">VOC-14</strain>
        <plasmid evidence="3">pRho-VOC14-C342</plasmid>
    </source>
</reference>
<dbReference type="Proteomes" id="UP001231166">
    <property type="component" value="Plasmid pRho-VOC14-C342"/>
</dbReference>
<dbReference type="EMBL" id="CP130954">
    <property type="protein sequence ID" value="WLF51415.1"/>
    <property type="molecule type" value="Genomic_DNA"/>
</dbReference>
<protein>
    <submittedName>
        <fullName evidence="3">2,4'-dihydroxyacetophenone dioxygenase family protein</fullName>
    </submittedName>
</protein>
<keyword evidence="3" id="KW-0223">Dioxygenase</keyword>
<evidence type="ECO:0000313" key="5">
    <source>
        <dbReference type="Proteomes" id="UP001231166"/>
    </source>
</evidence>
<dbReference type="CDD" id="cd20302">
    <property type="entry name" value="cupin_DAD"/>
    <property type="match status" value="1"/>
</dbReference>
<keyword evidence="3" id="KW-0560">Oxidoreductase</keyword>
<dbReference type="Pfam" id="PF12973">
    <property type="entry name" value="Cupin_7"/>
    <property type="match status" value="1"/>
</dbReference>
<dbReference type="Gene3D" id="2.60.120.10">
    <property type="entry name" value="Jelly Rolls"/>
    <property type="match status" value="1"/>
</dbReference>
<dbReference type="AlphaFoldDB" id="A0AAX3YRC5"/>
<feature type="domain" description="ChrR-like cupin" evidence="1">
    <location>
        <begin position="32"/>
        <end position="114"/>
    </location>
</feature>
<dbReference type="InterPro" id="IPR011051">
    <property type="entry name" value="RmlC_Cupin_sf"/>
</dbReference>